<dbReference type="GO" id="GO:1990535">
    <property type="term" value="P:neuron projection maintenance"/>
    <property type="evidence" value="ECO:0007669"/>
    <property type="project" value="TreeGrafter"/>
</dbReference>
<dbReference type="GO" id="GO:0000226">
    <property type="term" value="P:microtubule cytoskeleton organization"/>
    <property type="evidence" value="ECO:0007669"/>
    <property type="project" value="TreeGrafter"/>
</dbReference>
<accession>A0A8B8DPR7</accession>
<dbReference type="InterPro" id="IPR022083">
    <property type="entry name" value="KBP"/>
</dbReference>
<evidence type="ECO:0000256" key="2">
    <source>
        <dbReference type="ARBA" id="ARBA00010305"/>
    </source>
</evidence>
<evidence type="ECO:0000256" key="1">
    <source>
        <dbReference type="ARBA" id="ARBA00004245"/>
    </source>
</evidence>
<evidence type="ECO:0000256" key="4">
    <source>
        <dbReference type="ARBA" id="ARBA00022490"/>
    </source>
</evidence>
<feature type="coiled-coil region" evidence="6">
    <location>
        <begin position="303"/>
        <end position="337"/>
    </location>
</feature>
<proteinExistence type="inferred from homology"/>
<sequence>MASEWKHYLEEEGYEKFKEAMRLSDEDSKDDPEDEPFRSKYKSREILLEVKEKLKPYLEKNGEQDQELVFLNCVVDLRLGVNYIDTEELHSGEEYLTKVTESTEKYKLDQNAADIYLHALNNLGILWFGRRHPEKALSYLMKAEELYFQYKKEVDGAPKFVAEYLKPNDEEKEKMEHLRNANFENSYTHTLYYMAQVYAKLDESEKSAQCCHKTLQRQLDAHKYNPLDWAINAATLSQYFVTKDEYPQARHCLACAEVIFEEIQFGENENVSEEEKEKNDQGKADIKRCWAKYGLALLEFSRDRLLKATEEETEQDLDETEKEFEKFNLEVTSREKQITCKPLRDFEEARNVFLRVQTWINAAKEFYVFDGRCTDYVELVQDHSKAFKLLAFFELNLDRQCKMHKRRADMLLEVCNELNPQHYLLVVRQLTYELAEIYSGMMDIKYIILKEEGGQPSVHALKKINSLALQSIQKYQAYIDSFKDNKPDLPKDYPELDTRPILVAWFCIGRLYSKIFPLNVKERLDYIKKTEKCYQYLIDYCKGHEKAAECMRGELEVCEEMVALLPVKMEKIRQEAEA</sequence>
<dbReference type="PANTHER" id="PTHR46321">
    <property type="entry name" value="KIF1-BINDING PROTEIN"/>
    <property type="match status" value="1"/>
</dbReference>
<dbReference type="SUPFAM" id="SSF48452">
    <property type="entry name" value="TPR-like"/>
    <property type="match status" value="1"/>
</dbReference>
<comment type="similarity">
    <text evidence="2">Belongs to the KIF-binding protein family.</text>
</comment>
<evidence type="ECO:0000256" key="7">
    <source>
        <dbReference type="SAM" id="MobiDB-lite"/>
    </source>
</evidence>
<dbReference type="Gene3D" id="1.25.40.10">
    <property type="entry name" value="Tetratricopeptide repeat domain"/>
    <property type="match status" value="1"/>
</dbReference>
<keyword evidence="8" id="KW-1185">Reference proteome</keyword>
<dbReference type="GO" id="GO:0021952">
    <property type="term" value="P:central nervous system projection neuron axonogenesis"/>
    <property type="evidence" value="ECO:0007669"/>
    <property type="project" value="TreeGrafter"/>
</dbReference>
<dbReference type="AlphaFoldDB" id="A0A8B8DPR7"/>
<gene>
    <name evidence="9" type="primary">LOC111127944</name>
</gene>
<keyword evidence="6" id="KW-0175">Coiled coil</keyword>
<comment type="subcellular location">
    <subcellularLocation>
        <location evidence="1">Cytoplasm</location>
        <location evidence="1">Cytoskeleton</location>
    </subcellularLocation>
</comment>
<dbReference type="RefSeq" id="XP_022328981.1">
    <property type="nucleotide sequence ID" value="XM_022473273.1"/>
</dbReference>
<keyword evidence="4" id="KW-0963">Cytoplasm</keyword>
<organism evidence="8 9">
    <name type="scientific">Crassostrea virginica</name>
    <name type="common">Eastern oyster</name>
    <dbReference type="NCBI Taxonomy" id="6565"/>
    <lineage>
        <taxon>Eukaryota</taxon>
        <taxon>Metazoa</taxon>
        <taxon>Spiralia</taxon>
        <taxon>Lophotrochozoa</taxon>
        <taxon>Mollusca</taxon>
        <taxon>Bivalvia</taxon>
        <taxon>Autobranchia</taxon>
        <taxon>Pteriomorphia</taxon>
        <taxon>Ostreida</taxon>
        <taxon>Ostreoidea</taxon>
        <taxon>Ostreidae</taxon>
        <taxon>Crassostrea</taxon>
    </lineage>
</organism>
<reference evidence="9" key="1">
    <citation type="submission" date="2025-08" db="UniProtKB">
        <authorList>
            <consortium name="RefSeq"/>
        </authorList>
    </citation>
    <scope>IDENTIFICATION</scope>
    <source>
        <tissue evidence="9">Whole sample</tissue>
    </source>
</reference>
<dbReference type="Proteomes" id="UP000694844">
    <property type="component" value="Chromosome 4"/>
</dbReference>
<dbReference type="InterPro" id="IPR011990">
    <property type="entry name" value="TPR-like_helical_dom_sf"/>
</dbReference>
<evidence type="ECO:0000256" key="6">
    <source>
        <dbReference type="SAM" id="Coils"/>
    </source>
</evidence>
<evidence type="ECO:0000256" key="5">
    <source>
        <dbReference type="ARBA" id="ARBA00023212"/>
    </source>
</evidence>
<evidence type="ECO:0000313" key="8">
    <source>
        <dbReference type="Proteomes" id="UP000694844"/>
    </source>
</evidence>
<dbReference type="KEGG" id="cvn:111127944"/>
<evidence type="ECO:0000313" key="9">
    <source>
        <dbReference type="RefSeq" id="XP_022328981.1"/>
    </source>
</evidence>
<dbReference type="GeneID" id="111127944"/>
<feature type="region of interest" description="Disordered" evidence="7">
    <location>
        <begin position="20"/>
        <end position="40"/>
    </location>
</feature>
<dbReference type="PANTHER" id="PTHR46321:SF1">
    <property type="entry name" value="KIF-BINDING PROTEIN"/>
    <property type="match status" value="1"/>
</dbReference>
<evidence type="ECO:0000256" key="3">
    <source>
        <dbReference type="ARBA" id="ARBA00016840"/>
    </source>
</evidence>
<dbReference type="Pfam" id="PF12309">
    <property type="entry name" value="KBP_C"/>
    <property type="match status" value="1"/>
</dbReference>
<name>A0A8B8DPR7_CRAVI</name>
<protein>
    <recommendedName>
        <fullName evidence="3">KIF-binding protein</fullName>
    </recommendedName>
</protein>
<dbReference type="GO" id="GO:0005856">
    <property type="term" value="C:cytoskeleton"/>
    <property type="evidence" value="ECO:0007669"/>
    <property type="project" value="UniProtKB-SubCell"/>
</dbReference>
<dbReference type="OrthoDB" id="409897at2759"/>
<keyword evidence="5" id="KW-0206">Cytoskeleton</keyword>